<accession>K1DTW5</accession>
<dbReference type="EMBL" id="ALWX01000089">
    <property type="protein sequence ID" value="EKA59945.1"/>
    <property type="molecule type" value="Genomic_DNA"/>
</dbReference>
<dbReference type="AlphaFoldDB" id="K1DTW5"/>
<name>K1DTW5_9MICO</name>
<feature type="region of interest" description="Disordered" evidence="1">
    <location>
        <begin position="74"/>
        <end position="165"/>
    </location>
</feature>
<dbReference type="STRING" id="1210046.B277_15479"/>
<feature type="region of interest" description="Disordered" evidence="1">
    <location>
        <begin position="1"/>
        <end position="28"/>
    </location>
</feature>
<evidence type="ECO:0000256" key="1">
    <source>
        <dbReference type="SAM" id="MobiDB-lite"/>
    </source>
</evidence>
<gene>
    <name evidence="2" type="ORF">B277_15479</name>
</gene>
<protein>
    <submittedName>
        <fullName evidence="2">Uncharacterized protein</fullName>
    </submittedName>
</protein>
<evidence type="ECO:0000313" key="2">
    <source>
        <dbReference type="EMBL" id="EKA59945.1"/>
    </source>
</evidence>
<organism evidence="2 3">
    <name type="scientific">Janibacter hoylei PVAS-1</name>
    <dbReference type="NCBI Taxonomy" id="1210046"/>
    <lineage>
        <taxon>Bacteria</taxon>
        <taxon>Bacillati</taxon>
        <taxon>Actinomycetota</taxon>
        <taxon>Actinomycetes</taxon>
        <taxon>Micrococcales</taxon>
        <taxon>Intrasporangiaceae</taxon>
        <taxon>Janibacter</taxon>
    </lineage>
</organism>
<dbReference type="Proteomes" id="UP000004474">
    <property type="component" value="Unassembled WGS sequence"/>
</dbReference>
<proteinExistence type="predicted"/>
<feature type="compositionally biased region" description="Basic and acidic residues" evidence="1">
    <location>
        <begin position="17"/>
        <end position="26"/>
    </location>
</feature>
<reference evidence="2 3" key="1">
    <citation type="journal article" date="2012" name="J. Bacteriol.">
        <title>Genome Sequence of Janibacter hoylei MTCC8307, Isolated from the Stratospheric Air.</title>
        <authorList>
            <person name="Pawar S.P."/>
            <person name="Dhotre D.P."/>
            <person name="Shetty S.A."/>
            <person name="Chowdhury S.P."/>
            <person name="Chaudhari B.L."/>
            <person name="Shouche Y.S."/>
        </authorList>
    </citation>
    <scope>NUCLEOTIDE SEQUENCE [LARGE SCALE GENOMIC DNA]</scope>
    <source>
        <strain evidence="2 3">PVAS-1</strain>
    </source>
</reference>
<sequence length="165" mass="17250">MGCALSVSIIATGSDGHAGDQGHARDTGASAVEARVGRARALGVETEEVALTEHGQPGTQRGLARLAAAAVDGQLADAPEEGRGEPPFEAGAGEVVRLREEGQPPVDDERQEDRVGEGQVVAGQDRRPLGGNVLEPLDLGSEEDPEQRPEEDPLEHPVQHCRTTS</sequence>
<comment type="caution">
    <text evidence="2">The sequence shown here is derived from an EMBL/GenBank/DDBJ whole genome shotgun (WGS) entry which is preliminary data.</text>
</comment>
<evidence type="ECO:0000313" key="3">
    <source>
        <dbReference type="Proteomes" id="UP000004474"/>
    </source>
</evidence>
<feature type="compositionally biased region" description="Basic and acidic residues" evidence="1">
    <location>
        <begin position="96"/>
        <end position="116"/>
    </location>
</feature>
<feature type="compositionally biased region" description="Basic and acidic residues" evidence="1">
    <location>
        <begin position="146"/>
        <end position="158"/>
    </location>
</feature>